<proteinExistence type="predicted"/>
<evidence type="ECO:0000256" key="2">
    <source>
        <dbReference type="ARBA" id="ARBA00023043"/>
    </source>
</evidence>
<evidence type="ECO:0000313" key="5">
    <source>
        <dbReference type="EMBL" id="KAB8216034.1"/>
    </source>
</evidence>
<dbReference type="Pfam" id="PF12796">
    <property type="entry name" value="Ank_2"/>
    <property type="match status" value="2"/>
</dbReference>
<dbReference type="PANTHER" id="PTHR24198:SF165">
    <property type="entry name" value="ANKYRIN REPEAT-CONTAINING PROTEIN-RELATED"/>
    <property type="match status" value="1"/>
</dbReference>
<dbReference type="PROSITE" id="PS50088">
    <property type="entry name" value="ANK_REPEAT"/>
    <property type="match status" value="5"/>
</dbReference>
<keyword evidence="1" id="KW-0677">Repeat</keyword>
<accession>A0A5N6EGV5</accession>
<dbReference type="InterPro" id="IPR056884">
    <property type="entry name" value="NPHP3-like_N"/>
</dbReference>
<feature type="repeat" description="ANK" evidence="3">
    <location>
        <begin position="589"/>
        <end position="621"/>
    </location>
</feature>
<dbReference type="Proteomes" id="UP000326799">
    <property type="component" value="Unassembled WGS sequence"/>
</dbReference>
<feature type="repeat" description="ANK" evidence="3">
    <location>
        <begin position="523"/>
        <end position="555"/>
    </location>
</feature>
<dbReference type="SUPFAM" id="SSF48403">
    <property type="entry name" value="Ankyrin repeat"/>
    <property type="match status" value="1"/>
</dbReference>
<keyword evidence="2 3" id="KW-0040">ANK repeat</keyword>
<dbReference type="PROSITE" id="PS50297">
    <property type="entry name" value="ANK_REP_REGION"/>
    <property type="match status" value="4"/>
</dbReference>
<sequence length="691" mass="77496">MKFALSKTPRQAKDTTIICFFFNARGNSLEKTVVGMYRSLLCQLLDKLPDLCTIFDLLPTNQIHSQTPTWDIETLKYLFSVAIDQLHGRSLMCFIDALDECDEDQQLLLVWFSSRHYPHIAVNNATELALEDQDDHQQDISNFVHSELRAGRSKQIEQIKEEVIARSSGVFLWVVLVVQTLNKEYDRGQVHALKIRMEQIPDGLHELLKDILIRGNHDMENTLLCLQWLLYTQRPLSSGELYFAILAGIESSAFLAEWTSANVNEEDVNRFILDSSKGLAEMTKSKSPTVQFIHESVRDFLRDEGFAKLSMGSVSSGPSHETLKNCCLNYVEIGLSSVPLPGTLPPVKSSKAKRLAQKTSKLYPFLEYSVQYVFLAEKDYGMLLEAEIKLHHHQDARTERYDSPLVAAIMHSSREAVRTLLTMDANTEDILNQSNSSSRPILSMASQRSDAELIRMLLDHGAIVDQEGATGRTSLSYAATGADINSKYSYGRTPLSYSADSWPNEALAALLDRGADLESRDINNCTALYWAIQFSQYDVVEQLLNQGAEVESRGHDGSTPLCPAVRLQHPWAARSLLEKGANLESRDDVGRAALSDAVEYGRKTTVILLLDSGADVNSRDNFGRTPLSYAAERLSGLGAVAIVELLLWQGADLRSRDNDGNTPLDHATRRGIHDVVMVLEKWQWRRHTAKY</sequence>
<feature type="domain" description="Nephrocystin 3-like N-terminal" evidence="4">
    <location>
        <begin position="12"/>
        <end position="110"/>
    </location>
</feature>
<dbReference type="Pfam" id="PF24883">
    <property type="entry name" value="NPHP3_N"/>
    <property type="match status" value="1"/>
</dbReference>
<organism evidence="5 6">
    <name type="scientific">Aspergillus novoparasiticus</name>
    <dbReference type="NCBI Taxonomy" id="986946"/>
    <lineage>
        <taxon>Eukaryota</taxon>
        <taxon>Fungi</taxon>
        <taxon>Dikarya</taxon>
        <taxon>Ascomycota</taxon>
        <taxon>Pezizomycotina</taxon>
        <taxon>Eurotiomycetes</taxon>
        <taxon>Eurotiomycetidae</taxon>
        <taxon>Eurotiales</taxon>
        <taxon>Aspergillaceae</taxon>
        <taxon>Aspergillus</taxon>
        <taxon>Aspergillus subgen. Circumdati</taxon>
    </lineage>
</organism>
<dbReference type="PANTHER" id="PTHR24198">
    <property type="entry name" value="ANKYRIN REPEAT AND PROTEIN KINASE DOMAIN-CONTAINING PROTEIN"/>
    <property type="match status" value="1"/>
</dbReference>
<dbReference type="InterPro" id="IPR002110">
    <property type="entry name" value="Ankyrin_rpt"/>
</dbReference>
<name>A0A5N6EGV5_9EURO</name>
<evidence type="ECO:0000256" key="3">
    <source>
        <dbReference type="PROSITE-ProRule" id="PRU00023"/>
    </source>
</evidence>
<evidence type="ECO:0000259" key="4">
    <source>
        <dbReference type="Pfam" id="PF24883"/>
    </source>
</evidence>
<feature type="repeat" description="ANK" evidence="3">
    <location>
        <begin position="556"/>
        <end position="588"/>
    </location>
</feature>
<dbReference type="InterPro" id="IPR036770">
    <property type="entry name" value="Ankyrin_rpt-contain_sf"/>
</dbReference>
<gene>
    <name evidence="5" type="ORF">BDV33DRAFT_207737</name>
</gene>
<feature type="repeat" description="ANK" evidence="3">
    <location>
        <begin position="622"/>
        <end position="658"/>
    </location>
</feature>
<evidence type="ECO:0000313" key="6">
    <source>
        <dbReference type="Proteomes" id="UP000326799"/>
    </source>
</evidence>
<protein>
    <submittedName>
        <fullName evidence="5">Ankyrin repeat-containing domain protein</fullName>
    </submittedName>
</protein>
<dbReference type="Gene3D" id="1.25.40.20">
    <property type="entry name" value="Ankyrin repeat-containing domain"/>
    <property type="match status" value="1"/>
</dbReference>
<dbReference type="AlphaFoldDB" id="A0A5N6EGV5"/>
<reference evidence="5 6" key="1">
    <citation type="submission" date="2019-04" db="EMBL/GenBank/DDBJ databases">
        <title>Fungal friends and foes A comparative genomics study of 23 Aspergillus species from section Flavi.</title>
        <authorList>
            <consortium name="DOE Joint Genome Institute"/>
            <person name="Kjaerbolling I."/>
            <person name="Vesth T.C."/>
            <person name="Frisvad J.C."/>
            <person name="Nybo J.L."/>
            <person name="Theobald S."/>
            <person name="Kildgaard S."/>
            <person name="Petersen T.I."/>
            <person name="Kuo A."/>
            <person name="Sato A."/>
            <person name="Lyhne E.K."/>
            <person name="Kogle M.E."/>
            <person name="Wiebenga A."/>
            <person name="Kun R.S."/>
            <person name="Lubbers R.J."/>
            <person name="Makela M.R."/>
            <person name="Barry K."/>
            <person name="Chovatia M."/>
            <person name="Clum A."/>
            <person name="Daum C."/>
            <person name="Haridas S."/>
            <person name="He G."/>
            <person name="LaButti K."/>
            <person name="Lipzen A."/>
            <person name="Mondo S."/>
            <person name="Pangilinan J."/>
            <person name="Riley R."/>
            <person name="Salamov A."/>
            <person name="Simmons B.A."/>
            <person name="Magnuson J.K."/>
            <person name="Henrissat B."/>
            <person name="Mortensen U.H."/>
            <person name="Larsen T.O."/>
            <person name="De vries R.P."/>
            <person name="Grigoriev I.V."/>
            <person name="Machida M."/>
            <person name="Baker S.E."/>
            <person name="Andersen M.R."/>
        </authorList>
    </citation>
    <scope>NUCLEOTIDE SEQUENCE [LARGE SCALE GENOMIC DNA]</scope>
    <source>
        <strain evidence="5 6">CBS 126849</strain>
    </source>
</reference>
<feature type="repeat" description="ANK" evidence="3">
    <location>
        <begin position="490"/>
        <end position="522"/>
    </location>
</feature>
<dbReference type="EMBL" id="ML733488">
    <property type="protein sequence ID" value="KAB8216034.1"/>
    <property type="molecule type" value="Genomic_DNA"/>
</dbReference>
<evidence type="ECO:0000256" key="1">
    <source>
        <dbReference type="ARBA" id="ARBA00022737"/>
    </source>
</evidence>
<keyword evidence="6" id="KW-1185">Reference proteome</keyword>
<dbReference type="SMART" id="SM00248">
    <property type="entry name" value="ANK"/>
    <property type="match status" value="7"/>
</dbReference>